<dbReference type="Proteomes" id="UP001558652">
    <property type="component" value="Unassembled WGS sequence"/>
</dbReference>
<evidence type="ECO:0000313" key="7">
    <source>
        <dbReference type="Proteomes" id="UP001558652"/>
    </source>
</evidence>
<comment type="subcellular location">
    <subcellularLocation>
        <location evidence="1">Secreted</location>
    </subcellularLocation>
</comment>
<keyword evidence="3" id="KW-0964">Secreted</keyword>
<evidence type="ECO:0000313" key="6">
    <source>
        <dbReference type="EMBL" id="KAL1130529.1"/>
    </source>
</evidence>
<dbReference type="GO" id="GO:0005576">
    <property type="term" value="C:extracellular region"/>
    <property type="evidence" value="ECO:0007669"/>
    <property type="project" value="UniProtKB-SubCell"/>
</dbReference>
<evidence type="ECO:0000256" key="3">
    <source>
        <dbReference type="ARBA" id="ARBA00022525"/>
    </source>
</evidence>
<proteinExistence type="inferred from homology"/>
<gene>
    <name evidence="6" type="ORF">AAG570_011775</name>
</gene>
<reference evidence="6 7" key="1">
    <citation type="submission" date="2024-07" db="EMBL/GenBank/DDBJ databases">
        <title>Chromosome-level genome assembly of the water stick insect Ranatra chinensis (Heteroptera: Nepidae).</title>
        <authorList>
            <person name="Liu X."/>
        </authorList>
    </citation>
    <scope>NUCLEOTIDE SEQUENCE [LARGE SCALE GENOMIC DNA]</scope>
    <source>
        <strain evidence="6">Cailab_2021Rc</strain>
        <tissue evidence="6">Muscle</tissue>
    </source>
</reference>
<name>A0ABD0Z583_9HEMI</name>
<dbReference type="PANTHER" id="PTHR10009:SF7">
    <property type="entry name" value="GH10609P-RELATED"/>
    <property type="match status" value="1"/>
</dbReference>
<keyword evidence="4" id="KW-0325">Glycoprotein</keyword>
<dbReference type="InterPro" id="IPR011042">
    <property type="entry name" value="6-blade_b-propeller_TolB-like"/>
</dbReference>
<protein>
    <submittedName>
        <fullName evidence="6">Uncharacterized protein</fullName>
    </submittedName>
</protein>
<dbReference type="InterPro" id="IPR017996">
    <property type="entry name" value="MRJP/yellow-related"/>
</dbReference>
<dbReference type="AlphaFoldDB" id="A0ABD0Z583"/>
<comment type="similarity">
    <text evidence="2">Belongs to the major royal jelly protein family.</text>
</comment>
<feature type="compositionally biased region" description="Low complexity" evidence="5">
    <location>
        <begin position="213"/>
        <end position="235"/>
    </location>
</feature>
<evidence type="ECO:0000256" key="2">
    <source>
        <dbReference type="ARBA" id="ARBA00009127"/>
    </source>
</evidence>
<feature type="region of interest" description="Disordered" evidence="5">
    <location>
        <begin position="190"/>
        <end position="252"/>
    </location>
</feature>
<dbReference type="Pfam" id="PF03022">
    <property type="entry name" value="MRJP"/>
    <property type="match status" value="1"/>
</dbReference>
<dbReference type="Gene3D" id="2.120.10.30">
    <property type="entry name" value="TolB, C-terminal domain"/>
    <property type="match status" value="1"/>
</dbReference>
<sequence>MVVHSVDKKSSHVIKQPYFYPDPKYGHYSLNGVNFTLMDGLFSAVVGQSKKLNYFLLLSAGREFRAKTRLLKDPEASTKNFWEYEDLGYQRKFHASAMAVNSNGIMVFPNLEDNSIIAWNSNMPYRPENFRVIAKDVENLQFPSGVKIIGNELYLLTSRIQNVMVGNIPKDEVNYRVLVGDLEKMLVNGRPYRETSSPSNEFADRFGSEPEDVASTTTDQTTAEESTTDSETGSDPPENAVWEVVRNGKNGN</sequence>
<comment type="caution">
    <text evidence="6">The sequence shown here is derived from an EMBL/GenBank/DDBJ whole genome shotgun (WGS) entry which is preliminary data.</text>
</comment>
<dbReference type="PANTHER" id="PTHR10009">
    <property type="entry name" value="PROTEIN YELLOW-RELATED"/>
    <property type="match status" value="1"/>
</dbReference>
<accession>A0ABD0Z583</accession>
<evidence type="ECO:0000256" key="4">
    <source>
        <dbReference type="ARBA" id="ARBA00023180"/>
    </source>
</evidence>
<dbReference type="EMBL" id="JBFDAA010000007">
    <property type="protein sequence ID" value="KAL1130529.1"/>
    <property type="molecule type" value="Genomic_DNA"/>
</dbReference>
<evidence type="ECO:0000256" key="1">
    <source>
        <dbReference type="ARBA" id="ARBA00004613"/>
    </source>
</evidence>
<organism evidence="6 7">
    <name type="scientific">Ranatra chinensis</name>
    <dbReference type="NCBI Taxonomy" id="642074"/>
    <lineage>
        <taxon>Eukaryota</taxon>
        <taxon>Metazoa</taxon>
        <taxon>Ecdysozoa</taxon>
        <taxon>Arthropoda</taxon>
        <taxon>Hexapoda</taxon>
        <taxon>Insecta</taxon>
        <taxon>Pterygota</taxon>
        <taxon>Neoptera</taxon>
        <taxon>Paraneoptera</taxon>
        <taxon>Hemiptera</taxon>
        <taxon>Heteroptera</taxon>
        <taxon>Panheteroptera</taxon>
        <taxon>Nepomorpha</taxon>
        <taxon>Nepidae</taxon>
        <taxon>Ranatrinae</taxon>
        <taxon>Ranatra</taxon>
    </lineage>
</organism>
<evidence type="ECO:0000256" key="5">
    <source>
        <dbReference type="SAM" id="MobiDB-lite"/>
    </source>
</evidence>
<keyword evidence="7" id="KW-1185">Reference proteome</keyword>